<evidence type="ECO:0000259" key="1">
    <source>
        <dbReference type="Pfam" id="PF12770"/>
    </source>
</evidence>
<feature type="domain" description="CHAT" evidence="1">
    <location>
        <begin position="67"/>
        <end position="404"/>
    </location>
</feature>
<dbReference type="Pfam" id="PF12770">
    <property type="entry name" value="CHAT"/>
    <property type="match status" value="1"/>
</dbReference>
<dbReference type="Proteomes" id="UP000279275">
    <property type="component" value="Unassembled WGS sequence"/>
</dbReference>
<comment type="caution">
    <text evidence="2">The sequence shown here is derived from an EMBL/GenBank/DDBJ whole genome shotgun (WGS) entry which is preliminary data.</text>
</comment>
<dbReference type="OrthoDB" id="3723950at2"/>
<name>A0A3M2L9Y6_9NOCA</name>
<sequence>MADAGELYLYWQWGRAVSEPGIAVVPEDQVVALVERVAAALPNPTRPDGLESALTASELVDPVAELDLAQQLSRTFLPYRLAEQLYRYYTAGVRPRIRIQPSPRVAQIPWELMAPDPAVRLLDLADISQLAPAGLIHTPGRTQRSWGESADLPRVAVLDPRVPGFRADSALGSVLGRMAAESPLLQRVEKYRQRDLLRPKVDSAVEAFRRSDVDREWLSDTLRSGAARLLYVGHVTAAAPETGLSELARLHLACRDDTDGWAEPERTHRPLSARDLILGGPGGAPGEGPRHWPIPSRVALIACESGGDLRFGEPLGLVAAMLHGGAELVTAGRWALPTDLAFHRFAGAESHTHPLQEAICAIDAAHEAADPVRALNDWQRARLAAWRAGGSVVDSPLLWAAFTTVCSPAPQVS</sequence>
<proteinExistence type="predicted"/>
<dbReference type="AlphaFoldDB" id="A0A3M2L9Y6"/>
<dbReference type="InterPro" id="IPR024983">
    <property type="entry name" value="CHAT_dom"/>
</dbReference>
<dbReference type="EMBL" id="RFFH01000002">
    <property type="protein sequence ID" value="RMI34401.1"/>
    <property type="molecule type" value="Genomic_DNA"/>
</dbReference>
<protein>
    <submittedName>
        <fullName evidence="2">CHAT domain-containing protein</fullName>
    </submittedName>
</protein>
<evidence type="ECO:0000313" key="2">
    <source>
        <dbReference type="EMBL" id="RMI34401.1"/>
    </source>
</evidence>
<organism evidence="2 3">
    <name type="scientific">Nocardia stercoris</name>
    <dbReference type="NCBI Taxonomy" id="2483361"/>
    <lineage>
        <taxon>Bacteria</taxon>
        <taxon>Bacillati</taxon>
        <taxon>Actinomycetota</taxon>
        <taxon>Actinomycetes</taxon>
        <taxon>Mycobacteriales</taxon>
        <taxon>Nocardiaceae</taxon>
        <taxon>Nocardia</taxon>
    </lineage>
</organism>
<gene>
    <name evidence="2" type="ORF">EBN03_05970</name>
</gene>
<accession>A0A3M2L9Y6</accession>
<reference evidence="2 3" key="1">
    <citation type="submission" date="2018-10" db="EMBL/GenBank/DDBJ databases">
        <title>Isolation from cow dung.</title>
        <authorList>
            <person name="Ling L."/>
        </authorList>
    </citation>
    <scope>NUCLEOTIDE SEQUENCE [LARGE SCALE GENOMIC DNA]</scope>
    <source>
        <strain evidence="2 3">NEAU-LL90</strain>
    </source>
</reference>
<keyword evidence="3" id="KW-1185">Reference proteome</keyword>
<evidence type="ECO:0000313" key="3">
    <source>
        <dbReference type="Proteomes" id="UP000279275"/>
    </source>
</evidence>